<dbReference type="EMBL" id="CM026424">
    <property type="protein sequence ID" value="KAG0580764.1"/>
    <property type="molecule type" value="Genomic_DNA"/>
</dbReference>
<dbReference type="Proteomes" id="UP000822688">
    <property type="component" value="Chromosome 4"/>
</dbReference>
<keyword evidence="2" id="KW-1185">Reference proteome</keyword>
<reference evidence="1" key="1">
    <citation type="submission" date="2020-06" db="EMBL/GenBank/DDBJ databases">
        <title>WGS assembly of Ceratodon purpureus strain R40.</title>
        <authorList>
            <person name="Carey S.B."/>
            <person name="Jenkins J."/>
            <person name="Shu S."/>
            <person name="Lovell J.T."/>
            <person name="Sreedasyam A."/>
            <person name="Maumus F."/>
            <person name="Tiley G.P."/>
            <person name="Fernandez-Pozo N."/>
            <person name="Barry K."/>
            <person name="Chen C."/>
            <person name="Wang M."/>
            <person name="Lipzen A."/>
            <person name="Daum C."/>
            <person name="Saski C.A."/>
            <person name="Payton A.C."/>
            <person name="Mcbreen J.C."/>
            <person name="Conrad R.E."/>
            <person name="Kollar L.M."/>
            <person name="Olsson S."/>
            <person name="Huttunen S."/>
            <person name="Landis J.B."/>
            <person name="Wickett N.J."/>
            <person name="Johnson M.G."/>
            <person name="Rensing S.A."/>
            <person name="Grimwood J."/>
            <person name="Schmutz J."/>
            <person name="Mcdaniel S.F."/>
        </authorList>
    </citation>
    <scope>NUCLEOTIDE SEQUENCE</scope>
    <source>
        <strain evidence="1">R40</strain>
    </source>
</reference>
<gene>
    <name evidence="1" type="ORF">KC19_4G197600</name>
</gene>
<comment type="caution">
    <text evidence="1">The sequence shown here is derived from an EMBL/GenBank/DDBJ whole genome shotgun (WGS) entry which is preliminary data.</text>
</comment>
<evidence type="ECO:0000313" key="1">
    <source>
        <dbReference type="EMBL" id="KAG0580764.1"/>
    </source>
</evidence>
<organism evidence="1 2">
    <name type="scientific">Ceratodon purpureus</name>
    <name type="common">Fire moss</name>
    <name type="synonym">Dicranum purpureum</name>
    <dbReference type="NCBI Taxonomy" id="3225"/>
    <lineage>
        <taxon>Eukaryota</taxon>
        <taxon>Viridiplantae</taxon>
        <taxon>Streptophyta</taxon>
        <taxon>Embryophyta</taxon>
        <taxon>Bryophyta</taxon>
        <taxon>Bryophytina</taxon>
        <taxon>Bryopsida</taxon>
        <taxon>Dicranidae</taxon>
        <taxon>Pseudoditrichales</taxon>
        <taxon>Ditrichaceae</taxon>
        <taxon>Ceratodon</taxon>
    </lineage>
</organism>
<proteinExistence type="predicted"/>
<protein>
    <submittedName>
        <fullName evidence="1">Uncharacterized protein</fullName>
    </submittedName>
</protein>
<accession>A0A8T0IAP4</accession>
<evidence type="ECO:0000313" key="2">
    <source>
        <dbReference type="Proteomes" id="UP000822688"/>
    </source>
</evidence>
<name>A0A8T0IAP4_CERPU</name>
<sequence length="105" mass="11856">MRLWSSWVQFISSMYCDRRSLPTETTKLVYTEQFREETKMGCQSCSLPIALHNSCPNPRGSPQAVPPLQGSHISRVLGCTRGQPPRPLNCIVVGCYLSSLWVRVE</sequence>
<dbReference type="AlphaFoldDB" id="A0A8T0IAP4"/>